<evidence type="ECO:0000313" key="4">
    <source>
        <dbReference type="Proteomes" id="UP000646827"/>
    </source>
</evidence>
<dbReference type="Pfam" id="PF00646">
    <property type="entry name" value="F-box"/>
    <property type="match status" value="1"/>
</dbReference>
<feature type="domain" description="F-box" evidence="2">
    <location>
        <begin position="37"/>
        <end position="89"/>
    </location>
</feature>
<comment type="caution">
    <text evidence="3">The sequence shown here is derived from an EMBL/GenBank/DDBJ whole genome shotgun (WGS) entry which is preliminary data.</text>
</comment>
<dbReference type="AlphaFoldDB" id="A0A8H7VGU6"/>
<dbReference type="EMBL" id="JAEPRB010000082">
    <property type="protein sequence ID" value="KAG2222471.1"/>
    <property type="molecule type" value="Genomic_DNA"/>
</dbReference>
<dbReference type="OrthoDB" id="2218529at2759"/>
<reference evidence="3 4" key="1">
    <citation type="submission" date="2020-12" db="EMBL/GenBank/DDBJ databases">
        <title>Metabolic potential, ecology and presence of endohyphal bacteria is reflected in genomic diversity of Mucoromycotina.</title>
        <authorList>
            <person name="Muszewska A."/>
            <person name="Okrasinska A."/>
            <person name="Steczkiewicz K."/>
            <person name="Drgas O."/>
            <person name="Orlowska M."/>
            <person name="Perlinska-Lenart U."/>
            <person name="Aleksandrzak-Piekarczyk T."/>
            <person name="Szatraj K."/>
            <person name="Zielenkiewicz U."/>
            <person name="Pilsyk S."/>
            <person name="Malc E."/>
            <person name="Mieczkowski P."/>
            <person name="Kruszewska J.S."/>
            <person name="Biernat P."/>
            <person name="Pawlowska J."/>
        </authorList>
    </citation>
    <scope>NUCLEOTIDE SEQUENCE [LARGE SCALE GENOMIC DNA]</scope>
    <source>
        <strain evidence="3 4">CBS 142.35</strain>
    </source>
</reference>
<feature type="region of interest" description="Disordered" evidence="1">
    <location>
        <begin position="230"/>
        <end position="258"/>
    </location>
</feature>
<dbReference type="InterPro" id="IPR001810">
    <property type="entry name" value="F-box_dom"/>
</dbReference>
<feature type="compositionally biased region" description="Basic and acidic residues" evidence="1">
    <location>
        <begin position="241"/>
        <end position="257"/>
    </location>
</feature>
<evidence type="ECO:0000313" key="3">
    <source>
        <dbReference type="EMBL" id="KAG2222471.1"/>
    </source>
</evidence>
<dbReference type="SUPFAM" id="SSF81383">
    <property type="entry name" value="F-box domain"/>
    <property type="match status" value="1"/>
</dbReference>
<gene>
    <name evidence="3" type="ORF">INT45_013384</name>
</gene>
<protein>
    <recommendedName>
        <fullName evidence="2">F-box domain-containing protein</fullName>
    </recommendedName>
</protein>
<dbReference type="SMART" id="SM00256">
    <property type="entry name" value="FBOX"/>
    <property type="match status" value="1"/>
</dbReference>
<feature type="compositionally biased region" description="Low complexity" evidence="1">
    <location>
        <begin position="230"/>
        <end position="240"/>
    </location>
</feature>
<dbReference type="Proteomes" id="UP000646827">
    <property type="component" value="Unassembled WGS sequence"/>
</dbReference>
<keyword evidence="4" id="KW-1185">Reference proteome</keyword>
<evidence type="ECO:0000256" key="1">
    <source>
        <dbReference type="SAM" id="MobiDB-lite"/>
    </source>
</evidence>
<dbReference type="InterPro" id="IPR036047">
    <property type="entry name" value="F-box-like_dom_sf"/>
</dbReference>
<dbReference type="CDD" id="cd09917">
    <property type="entry name" value="F-box_SF"/>
    <property type="match status" value="1"/>
</dbReference>
<dbReference type="PROSITE" id="PS50181">
    <property type="entry name" value="FBOX"/>
    <property type="match status" value="1"/>
</dbReference>
<sequence>MATVLFQQTSLIQSLVEQLWNSKPHHYANTTFNSESSASLSNLPIELIELIIAHVDTETLFKLCRVNQLLRALAQPRLINHAQQITMRLWIHQHPLASNKPLDFTFSSCGDNNRMLFEPSRDAPTSLTLQAALPPPQIDGCTILIKVHNTRRIYSISYKDCIVPVPLEQNSTGYKSSENVDVDGAYGCGWNFFYTIQNDDRTPAIKYLYPKSFSCDTDLLDPQVLISSSSEKVEQQQQQQPKEEEKVESHDEKKKMMMQDNEDVLSSSWVTKIVNDTMTSFYRWLSA</sequence>
<organism evidence="3 4">
    <name type="scientific">Circinella minor</name>
    <dbReference type="NCBI Taxonomy" id="1195481"/>
    <lineage>
        <taxon>Eukaryota</taxon>
        <taxon>Fungi</taxon>
        <taxon>Fungi incertae sedis</taxon>
        <taxon>Mucoromycota</taxon>
        <taxon>Mucoromycotina</taxon>
        <taxon>Mucoromycetes</taxon>
        <taxon>Mucorales</taxon>
        <taxon>Lichtheimiaceae</taxon>
        <taxon>Circinella</taxon>
    </lineage>
</organism>
<accession>A0A8H7VGU6</accession>
<name>A0A8H7VGU6_9FUNG</name>
<evidence type="ECO:0000259" key="2">
    <source>
        <dbReference type="PROSITE" id="PS50181"/>
    </source>
</evidence>
<proteinExistence type="predicted"/>